<keyword evidence="2" id="KW-0812">Transmembrane</keyword>
<dbReference type="SUPFAM" id="SSF48726">
    <property type="entry name" value="Immunoglobulin"/>
    <property type="match status" value="2"/>
</dbReference>
<dbReference type="GO" id="GO:0003007">
    <property type="term" value="P:heart morphogenesis"/>
    <property type="evidence" value="ECO:0007669"/>
    <property type="project" value="UniProtKB-ARBA"/>
</dbReference>
<dbReference type="FunFam" id="2.60.40.10:FF:001804">
    <property type="entry name" value="Titin, isoform CRA_a"/>
    <property type="match status" value="1"/>
</dbReference>
<reference evidence="4" key="2">
    <citation type="submission" date="2025-09" db="UniProtKB">
        <authorList>
            <consortium name="Ensembl"/>
        </authorList>
    </citation>
    <scope>IDENTIFICATION</scope>
</reference>
<feature type="domain" description="Ig-like" evidence="3">
    <location>
        <begin position="40"/>
        <end position="128"/>
    </location>
</feature>
<proteinExistence type="predicted"/>
<keyword evidence="5" id="KW-1185">Reference proteome</keyword>
<evidence type="ECO:0000313" key="5">
    <source>
        <dbReference type="Proteomes" id="UP000694393"/>
    </source>
</evidence>
<dbReference type="InterPro" id="IPR013098">
    <property type="entry name" value="Ig_I-set"/>
</dbReference>
<protein>
    <recommendedName>
        <fullName evidence="3">Ig-like domain-containing protein</fullName>
    </recommendedName>
</protein>
<name>A0A8C8RA02_9SAUR</name>
<organism evidence="4 5">
    <name type="scientific">Pelusios castaneus</name>
    <name type="common">West African mud turtle</name>
    <dbReference type="NCBI Taxonomy" id="367368"/>
    <lineage>
        <taxon>Eukaryota</taxon>
        <taxon>Metazoa</taxon>
        <taxon>Chordata</taxon>
        <taxon>Craniata</taxon>
        <taxon>Vertebrata</taxon>
        <taxon>Euteleostomi</taxon>
        <taxon>Archelosauria</taxon>
        <taxon>Testudinata</taxon>
        <taxon>Testudines</taxon>
        <taxon>Pleurodira</taxon>
        <taxon>Pelomedusidae</taxon>
        <taxon>Pelusios</taxon>
    </lineage>
</organism>
<reference evidence="4" key="1">
    <citation type="submission" date="2025-08" db="UniProtKB">
        <authorList>
            <consortium name="Ensembl"/>
        </authorList>
    </citation>
    <scope>IDENTIFICATION</scope>
</reference>
<evidence type="ECO:0000256" key="1">
    <source>
        <dbReference type="ARBA" id="ARBA00023319"/>
    </source>
</evidence>
<dbReference type="GO" id="GO:0055013">
    <property type="term" value="P:cardiac muscle cell development"/>
    <property type="evidence" value="ECO:0007669"/>
    <property type="project" value="UniProtKB-ARBA"/>
</dbReference>
<dbReference type="SMART" id="SM00408">
    <property type="entry name" value="IGc2"/>
    <property type="match status" value="2"/>
</dbReference>
<dbReference type="Gene3D" id="2.60.40.10">
    <property type="entry name" value="Immunoglobulins"/>
    <property type="match status" value="2"/>
</dbReference>
<evidence type="ECO:0000256" key="2">
    <source>
        <dbReference type="SAM" id="Phobius"/>
    </source>
</evidence>
<dbReference type="PROSITE" id="PS50835">
    <property type="entry name" value="IG_LIKE"/>
    <property type="match status" value="1"/>
</dbReference>
<dbReference type="InterPro" id="IPR003598">
    <property type="entry name" value="Ig_sub2"/>
</dbReference>
<dbReference type="PANTHER" id="PTHR47633">
    <property type="entry name" value="IMMUNOGLOBULIN"/>
    <property type="match status" value="1"/>
</dbReference>
<dbReference type="InterPro" id="IPR013783">
    <property type="entry name" value="Ig-like_fold"/>
</dbReference>
<dbReference type="Ensembl" id="ENSPCET00000002235.1">
    <property type="protein sequence ID" value="ENSPCEP00000002158.1"/>
    <property type="gene ID" value="ENSPCEG00000001771.1"/>
</dbReference>
<accession>A0A8C8RA02</accession>
<dbReference type="InterPro" id="IPR003599">
    <property type="entry name" value="Ig_sub"/>
</dbReference>
<dbReference type="PANTHER" id="PTHR47633:SF4">
    <property type="entry name" value="MYOPALLADIN ISOFORM X1"/>
    <property type="match status" value="1"/>
</dbReference>
<dbReference type="Pfam" id="PF07679">
    <property type="entry name" value="I-set"/>
    <property type="match status" value="2"/>
</dbReference>
<keyword evidence="2" id="KW-1133">Transmembrane helix</keyword>
<dbReference type="InterPro" id="IPR036179">
    <property type="entry name" value="Ig-like_dom_sf"/>
</dbReference>
<evidence type="ECO:0000259" key="3">
    <source>
        <dbReference type="PROSITE" id="PS50835"/>
    </source>
</evidence>
<dbReference type="Proteomes" id="UP000694393">
    <property type="component" value="Unplaced"/>
</dbReference>
<dbReference type="InterPro" id="IPR007110">
    <property type="entry name" value="Ig-like_dom"/>
</dbReference>
<keyword evidence="2" id="KW-0472">Membrane</keyword>
<dbReference type="FunFam" id="2.60.40.10:FF:000107">
    <property type="entry name" value="Myosin, light chain kinase a"/>
    <property type="match status" value="1"/>
</dbReference>
<sequence>VSARREDRKESNFDKSGVKGFLWLVGLLLSASKLVVIDKPHFIKELQSVQSAVNKKIRLECQVDEDRKVTVAWNKDGNKIPPGKDYKIYFEDKIASLDIPLAKLKDSGNYVCTASNEAGSSSTSATVTIRGNHLISTLSEIRESNTYKMSFVNSVAALVISEVKVEDSGSYSCEAVNDAGGDSCSTEIVVKGLFLQSLANLFAKRLSAAVSATNSLLVLSYFYRTPFFHQNPGTGRDSERDKRHTSV</sequence>
<evidence type="ECO:0000313" key="4">
    <source>
        <dbReference type="Ensembl" id="ENSPCEP00000002158.1"/>
    </source>
</evidence>
<feature type="transmembrane region" description="Helical" evidence="2">
    <location>
        <begin position="20"/>
        <end position="37"/>
    </location>
</feature>
<dbReference type="AlphaFoldDB" id="A0A8C8RA02"/>
<keyword evidence="1" id="KW-0393">Immunoglobulin domain</keyword>
<dbReference type="SMART" id="SM00409">
    <property type="entry name" value="IG"/>
    <property type="match status" value="2"/>
</dbReference>